<dbReference type="OrthoDB" id="10017101at2759"/>
<evidence type="ECO:0000259" key="2">
    <source>
        <dbReference type="Pfam" id="PF08241"/>
    </source>
</evidence>
<gene>
    <name evidence="3" type="ORF">OIU79_021174</name>
</gene>
<dbReference type="PANTHER" id="PTHR45277:SF1">
    <property type="entry name" value="EXPRESSED PROTEIN"/>
    <property type="match status" value="1"/>
</dbReference>
<organism evidence="3 4">
    <name type="scientific">Salix purpurea</name>
    <name type="common">Purple osier willow</name>
    <dbReference type="NCBI Taxonomy" id="77065"/>
    <lineage>
        <taxon>Eukaryota</taxon>
        <taxon>Viridiplantae</taxon>
        <taxon>Streptophyta</taxon>
        <taxon>Embryophyta</taxon>
        <taxon>Tracheophyta</taxon>
        <taxon>Spermatophyta</taxon>
        <taxon>Magnoliopsida</taxon>
        <taxon>eudicotyledons</taxon>
        <taxon>Gunneridae</taxon>
        <taxon>Pentapetalae</taxon>
        <taxon>rosids</taxon>
        <taxon>fabids</taxon>
        <taxon>Malpighiales</taxon>
        <taxon>Salicaceae</taxon>
        <taxon>Saliceae</taxon>
        <taxon>Salix</taxon>
    </lineage>
</organism>
<dbReference type="SUPFAM" id="SSF53335">
    <property type="entry name" value="S-adenosyl-L-methionine-dependent methyltransferases"/>
    <property type="match status" value="1"/>
</dbReference>
<dbReference type="AlphaFoldDB" id="A0A9Q1AGM1"/>
<feature type="domain" description="Methyltransferase type 11" evidence="2">
    <location>
        <begin position="201"/>
        <end position="314"/>
    </location>
</feature>
<dbReference type="Gene3D" id="3.40.50.150">
    <property type="entry name" value="Vaccinia Virus protein VP39"/>
    <property type="match status" value="1"/>
</dbReference>
<dbReference type="InterPro" id="IPR013216">
    <property type="entry name" value="Methyltransf_11"/>
</dbReference>
<dbReference type="EMBL" id="JAPFFK010000003">
    <property type="protein sequence ID" value="KAJ6770473.1"/>
    <property type="molecule type" value="Genomic_DNA"/>
</dbReference>
<reference evidence="3" key="1">
    <citation type="submission" date="2022-11" db="EMBL/GenBank/DDBJ databases">
        <authorList>
            <person name="Hyden B.L."/>
            <person name="Feng K."/>
            <person name="Yates T."/>
            <person name="Jawdy S."/>
            <person name="Smart L.B."/>
            <person name="Muchero W."/>
        </authorList>
    </citation>
    <scope>NUCLEOTIDE SEQUENCE</scope>
    <source>
        <tissue evidence="3">Shoot tip</tissue>
    </source>
</reference>
<reference evidence="3" key="2">
    <citation type="journal article" date="2023" name="Int. J. Mol. Sci.">
        <title>De Novo Assembly and Annotation of 11 Diverse Shrub Willow (Salix) Genomes Reveals Novel Gene Organization in Sex-Linked Regions.</title>
        <authorList>
            <person name="Hyden B."/>
            <person name="Feng K."/>
            <person name="Yates T.B."/>
            <person name="Jawdy S."/>
            <person name="Cereghino C."/>
            <person name="Smart L.B."/>
            <person name="Muchero W."/>
        </authorList>
    </citation>
    <scope>NUCLEOTIDE SEQUENCE</scope>
    <source>
        <tissue evidence="3">Shoot tip</tissue>
    </source>
</reference>
<dbReference type="InterPro" id="IPR029063">
    <property type="entry name" value="SAM-dependent_MTases_sf"/>
</dbReference>
<dbReference type="Proteomes" id="UP001151532">
    <property type="component" value="Chromosome 11"/>
</dbReference>
<feature type="transmembrane region" description="Helical" evidence="1">
    <location>
        <begin position="149"/>
        <end position="174"/>
    </location>
</feature>
<evidence type="ECO:0000313" key="3">
    <source>
        <dbReference type="EMBL" id="KAJ6770473.1"/>
    </source>
</evidence>
<comment type="caution">
    <text evidence="3">The sequence shown here is derived from an EMBL/GenBank/DDBJ whole genome shotgun (WGS) entry which is preliminary data.</text>
</comment>
<evidence type="ECO:0000256" key="1">
    <source>
        <dbReference type="SAM" id="Phobius"/>
    </source>
</evidence>
<feature type="transmembrane region" description="Helical" evidence="1">
    <location>
        <begin position="101"/>
        <end position="122"/>
    </location>
</feature>
<dbReference type="GO" id="GO:0008757">
    <property type="term" value="F:S-adenosylmethionine-dependent methyltransferase activity"/>
    <property type="evidence" value="ECO:0007669"/>
    <property type="project" value="InterPro"/>
</dbReference>
<dbReference type="CDD" id="cd02440">
    <property type="entry name" value="AdoMet_MTases"/>
    <property type="match status" value="1"/>
</dbReference>
<proteinExistence type="predicted"/>
<keyword evidence="4" id="KW-1185">Reference proteome</keyword>
<protein>
    <recommendedName>
        <fullName evidence="2">Methyltransferase type 11 domain-containing protein</fullName>
    </recommendedName>
</protein>
<keyword evidence="1" id="KW-0472">Membrane</keyword>
<dbReference type="PANTHER" id="PTHR45277">
    <property type="entry name" value="EXPRESSED PROTEIN"/>
    <property type="match status" value="1"/>
</dbReference>
<sequence length="411" mass="44970">MSIDSVVVTIFAVFGQAKTETKSGSQILFAIASGSGAGGVLLESKIPPPLFSYFGFNLAMSLTIKPHLHHQNHRMHKPKSTNSRDWTQIYTVYGMEQWQTLLFLVFQATIFSIMSVLFLLYFRPICQFLDTFFLFTATSSTGGGSAARFAAGFIGCVTALSAVCLFFAAGNFFYSSVGLRYEMAQRIVSCVNDWSNVKVALDIGCGRGILLNAVATQLKKTGSSGRVVGLDRSKGTTLSTLRTANVEGVGEYVTCREGDVRSLPFGDNYFDVVVSATFVHTVGKEYGHRTVEAAAERMRVLGEMVRVLKPGGVGVVWDLVHVPEYVRRLQELKMEDIMVSERVTAFMVSSHIVSFRKPDQHILGLLGPGEPWKQESKKERLISRIGPPQLLNISASLGVGPSGCSSEHRIA</sequence>
<name>A0A9Q1AGM1_SALPP</name>
<dbReference type="Pfam" id="PF08241">
    <property type="entry name" value="Methyltransf_11"/>
    <property type="match status" value="1"/>
</dbReference>
<keyword evidence="1" id="KW-1133">Transmembrane helix</keyword>
<evidence type="ECO:0000313" key="4">
    <source>
        <dbReference type="Proteomes" id="UP001151532"/>
    </source>
</evidence>
<keyword evidence="1" id="KW-0812">Transmembrane</keyword>
<accession>A0A9Q1AGM1</accession>